<name>A0ABQ5EM88_9ASTR</name>
<evidence type="ECO:0000256" key="1">
    <source>
        <dbReference type="SAM" id="MobiDB-lite"/>
    </source>
</evidence>
<evidence type="ECO:0000313" key="2">
    <source>
        <dbReference type="EMBL" id="GJT51992.1"/>
    </source>
</evidence>
<feature type="region of interest" description="Disordered" evidence="1">
    <location>
        <begin position="104"/>
        <end position="136"/>
    </location>
</feature>
<keyword evidence="3" id="KW-1185">Reference proteome</keyword>
<proteinExistence type="predicted"/>
<dbReference type="Proteomes" id="UP001151760">
    <property type="component" value="Unassembled WGS sequence"/>
</dbReference>
<organism evidence="2 3">
    <name type="scientific">Tanacetum coccineum</name>
    <dbReference type="NCBI Taxonomy" id="301880"/>
    <lineage>
        <taxon>Eukaryota</taxon>
        <taxon>Viridiplantae</taxon>
        <taxon>Streptophyta</taxon>
        <taxon>Embryophyta</taxon>
        <taxon>Tracheophyta</taxon>
        <taxon>Spermatophyta</taxon>
        <taxon>Magnoliopsida</taxon>
        <taxon>eudicotyledons</taxon>
        <taxon>Gunneridae</taxon>
        <taxon>Pentapetalae</taxon>
        <taxon>asterids</taxon>
        <taxon>campanulids</taxon>
        <taxon>Asterales</taxon>
        <taxon>Asteraceae</taxon>
        <taxon>Asteroideae</taxon>
        <taxon>Anthemideae</taxon>
        <taxon>Anthemidinae</taxon>
        <taxon>Tanacetum</taxon>
    </lineage>
</organism>
<reference evidence="2" key="2">
    <citation type="submission" date="2022-01" db="EMBL/GenBank/DDBJ databases">
        <authorList>
            <person name="Yamashiro T."/>
            <person name="Shiraishi A."/>
            <person name="Satake H."/>
            <person name="Nakayama K."/>
        </authorList>
    </citation>
    <scope>NUCLEOTIDE SEQUENCE</scope>
</reference>
<dbReference type="EMBL" id="BQNB010016454">
    <property type="protein sequence ID" value="GJT51992.1"/>
    <property type="molecule type" value="Genomic_DNA"/>
</dbReference>
<reference evidence="2" key="1">
    <citation type="journal article" date="2022" name="Int. J. Mol. Sci.">
        <title>Draft Genome of Tanacetum Coccineum: Genomic Comparison of Closely Related Tanacetum-Family Plants.</title>
        <authorList>
            <person name="Yamashiro T."/>
            <person name="Shiraishi A."/>
            <person name="Nakayama K."/>
            <person name="Satake H."/>
        </authorList>
    </citation>
    <scope>NUCLEOTIDE SEQUENCE</scope>
</reference>
<gene>
    <name evidence="2" type="ORF">Tco_0978149</name>
</gene>
<accession>A0ABQ5EM88</accession>
<protein>
    <submittedName>
        <fullName evidence="2">Uncharacterized protein</fullName>
    </submittedName>
</protein>
<comment type="caution">
    <text evidence="2">The sequence shown here is derived from an EMBL/GenBank/DDBJ whole genome shotgun (WGS) entry which is preliminary data.</text>
</comment>
<evidence type="ECO:0000313" key="3">
    <source>
        <dbReference type="Proteomes" id="UP001151760"/>
    </source>
</evidence>
<feature type="compositionally biased region" description="Basic and acidic residues" evidence="1">
    <location>
        <begin position="105"/>
        <end position="136"/>
    </location>
</feature>
<sequence length="376" mass="44158">MQEPEPPKKLKKRVQVQMSMDEEIAKKMFEDEQTKVMTKQEQERMNLEAALELQRKLVAREEVLAEATQAHEIDWNDPSVLRYPAQLNIPYFVAKDQTQSFIPMDSEKESKEKAEERMKRKTSKAREDKIKRQKTKDDPEKLTLMEYVQVVSDSEEAINVIPLAVKSPIVSWKSYCKGDMGFYEIHRADGNYKTYKFFSEMLNDFDRDDLIVLYRLFNEKYASTRPGFDDLMLWGDMKIMFDPDENGEIWKNHNSQELIEWKLYEFCGVHSLMLREVTIYMLVEKKYPLPQDTLTRMLRWKLHVNYEIPEMAYELLKFISTKGAFGSGLHQGYVWLFVTAPKGAFGSGFSTKGAFGCSYHTKGCVWFDAKQPLRRD</sequence>